<accession>A0A1G2CMW0</accession>
<proteinExistence type="predicted"/>
<dbReference type="AlphaFoldDB" id="A0A1G2CMW0"/>
<organism evidence="1 2">
    <name type="scientific">Candidatus Liptonbacteria bacterium RIFCSPLOWO2_01_FULL_53_13</name>
    <dbReference type="NCBI Taxonomy" id="1798651"/>
    <lineage>
        <taxon>Bacteria</taxon>
        <taxon>Candidatus Liptoniibacteriota</taxon>
    </lineage>
</organism>
<sequence>MKEQFFKIYANLPLNLREEIILVLPGKGPITWNVAYLEINNDTELGKQILEKLLELKII</sequence>
<evidence type="ECO:0000313" key="2">
    <source>
        <dbReference type="Proteomes" id="UP000178348"/>
    </source>
</evidence>
<reference evidence="1 2" key="1">
    <citation type="journal article" date="2016" name="Nat. Commun.">
        <title>Thousands of microbial genomes shed light on interconnected biogeochemical processes in an aquifer system.</title>
        <authorList>
            <person name="Anantharaman K."/>
            <person name="Brown C.T."/>
            <person name="Hug L.A."/>
            <person name="Sharon I."/>
            <person name="Castelle C.J."/>
            <person name="Probst A.J."/>
            <person name="Thomas B.C."/>
            <person name="Singh A."/>
            <person name="Wilkins M.J."/>
            <person name="Karaoz U."/>
            <person name="Brodie E.L."/>
            <person name="Williams K.H."/>
            <person name="Hubbard S.S."/>
            <person name="Banfield J.F."/>
        </authorList>
    </citation>
    <scope>NUCLEOTIDE SEQUENCE [LARGE SCALE GENOMIC DNA]</scope>
</reference>
<name>A0A1G2CMW0_9BACT</name>
<gene>
    <name evidence="1" type="ORF">A2946_04115</name>
</gene>
<evidence type="ECO:0000313" key="1">
    <source>
        <dbReference type="EMBL" id="OGZ02736.1"/>
    </source>
</evidence>
<dbReference type="Proteomes" id="UP000178348">
    <property type="component" value="Unassembled WGS sequence"/>
</dbReference>
<protein>
    <submittedName>
        <fullName evidence="1">Uncharacterized protein</fullName>
    </submittedName>
</protein>
<dbReference type="EMBL" id="MHLB01000002">
    <property type="protein sequence ID" value="OGZ02736.1"/>
    <property type="molecule type" value="Genomic_DNA"/>
</dbReference>
<comment type="caution">
    <text evidence="1">The sequence shown here is derived from an EMBL/GenBank/DDBJ whole genome shotgun (WGS) entry which is preliminary data.</text>
</comment>